<dbReference type="SUPFAM" id="SSF51126">
    <property type="entry name" value="Pectin lyase-like"/>
    <property type="match status" value="1"/>
</dbReference>
<name>A0A0F9HIE1_9ZZZZ</name>
<dbReference type="InterPro" id="IPR011050">
    <property type="entry name" value="Pectin_lyase_fold/virulence"/>
</dbReference>
<dbReference type="Pfam" id="PF12708">
    <property type="entry name" value="Pect-lyase_RHGA_epim"/>
    <property type="match status" value="1"/>
</dbReference>
<gene>
    <name evidence="2" type="ORF">LCGC14_1701260</name>
</gene>
<comment type="caution">
    <text evidence="2">The sequence shown here is derived from an EMBL/GenBank/DDBJ whole genome shotgun (WGS) entry which is preliminary data.</text>
</comment>
<dbReference type="EMBL" id="LAZR01015034">
    <property type="protein sequence ID" value="KKM14922.1"/>
    <property type="molecule type" value="Genomic_DNA"/>
</dbReference>
<organism evidence="2">
    <name type="scientific">marine sediment metagenome</name>
    <dbReference type="NCBI Taxonomy" id="412755"/>
    <lineage>
        <taxon>unclassified sequences</taxon>
        <taxon>metagenomes</taxon>
        <taxon>ecological metagenomes</taxon>
    </lineage>
</organism>
<dbReference type="AlphaFoldDB" id="A0A0F9HIE1"/>
<accession>A0A0F9HIE1</accession>
<sequence>MTLLASILARAQPRLTDVFYGTDSGGTTDYKFTLDQFRMGIISVKDYRAVGDGSTNDTVAIQAAFTAAAVNGGTVYFPATAANIYLIGDSGSTIAIESATAEPYCILVGSNTSVIVDKNVTIKLADSQDAAMFINGGGVTGGTLDTNIHWEGGTLDGNKANQSASPTATMPNLYFHNLQYCSFRNITFVNVKRRPARILGIRDSDLENLLCKDSDERGFHFGFGADRNGHQGFMLRCYIDNVVADLVVLAPPLIGPPNPLAISAIDSHFGYIASHFSEGSIKVQNNTTGCIFEHIAVFDGGVGLKITDVGLTQNSFGVLEGRRNGEYNILFEDSTYTNVGQMIAEGGGEDGGAPSIRIGDNVNHVNIGSIVCQGHQLAGVVIRAATTELQIGEIIVEGNNRADTGQQNLDIQGDNINIGRIINVGDAVALVNRGIQIKSTASNVHIGSIINKLNFKLFAYQNQSTDSIRLDHMSFDGDPFLLHTGAATIGQFGAVHAADTSGGVFTLTVEDGTWLGESRKIWLKTAGNDLTVTVTNHETSSPEVFTMADVGDYLSLEWGGTKWVTVANFGAAV</sequence>
<proteinExistence type="predicted"/>
<feature type="domain" description="Rhamnogalacturonase A/B/Epimerase-like pectate lyase" evidence="1">
    <location>
        <begin position="41"/>
        <end position="79"/>
    </location>
</feature>
<reference evidence="2" key="1">
    <citation type="journal article" date="2015" name="Nature">
        <title>Complex archaea that bridge the gap between prokaryotes and eukaryotes.</title>
        <authorList>
            <person name="Spang A."/>
            <person name="Saw J.H."/>
            <person name="Jorgensen S.L."/>
            <person name="Zaremba-Niedzwiedzka K."/>
            <person name="Martijn J."/>
            <person name="Lind A.E."/>
            <person name="van Eijk R."/>
            <person name="Schleper C."/>
            <person name="Guy L."/>
            <person name="Ettema T.J."/>
        </authorList>
    </citation>
    <scope>NUCLEOTIDE SEQUENCE</scope>
</reference>
<evidence type="ECO:0000259" key="1">
    <source>
        <dbReference type="Pfam" id="PF12708"/>
    </source>
</evidence>
<dbReference type="InterPro" id="IPR012334">
    <property type="entry name" value="Pectin_lyas_fold"/>
</dbReference>
<dbReference type="InterPro" id="IPR024535">
    <property type="entry name" value="RHGA/B-epi-like_pectate_lyase"/>
</dbReference>
<evidence type="ECO:0000313" key="2">
    <source>
        <dbReference type="EMBL" id="KKM14922.1"/>
    </source>
</evidence>
<dbReference type="Gene3D" id="2.160.20.10">
    <property type="entry name" value="Single-stranded right-handed beta-helix, Pectin lyase-like"/>
    <property type="match status" value="1"/>
</dbReference>
<protein>
    <recommendedName>
        <fullName evidence="1">Rhamnogalacturonase A/B/Epimerase-like pectate lyase domain-containing protein</fullName>
    </recommendedName>
</protein>